<evidence type="ECO:0000256" key="1">
    <source>
        <dbReference type="ARBA" id="ARBA00006526"/>
    </source>
</evidence>
<name>V5Z639_9GAMM</name>
<dbReference type="SUPFAM" id="SSF52540">
    <property type="entry name" value="P-loop containing nucleoside triphosphate hydrolases"/>
    <property type="match status" value="1"/>
</dbReference>
<evidence type="ECO:0000256" key="4">
    <source>
        <dbReference type="ARBA" id="ARBA00022840"/>
    </source>
</evidence>
<keyword evidence="4 6" id="KW-0067">ATP-binding</keyword>
<dbReference type="GO" id="GO:0016887">
    <property type="term" value="F:ATP hydrolysis activity"/>
    <property type="evidence" value="ECO:0007669"/>
    <property type="project" value="InterPro"/>
</dbReference>
<keyword evidence="7" id="KW-1185">Reference proteome</keyword>
<keyword evidence="3" id="KW-0547">Nucleotide-binding</keyword>
<protein>
    <submittedName>
        <fullName evidence="6">Sulfate/thiosulfate import ATP-binding protein cysA</fullName>
        <ecNumber evidence="6">3.6.3.25</ecNumber>
    </submittedName>
</protein>
<dbReference type="InterPro" id="IPR017871">
    <property type="entry name" value="ABC_transporter-like_CS"/>
</dbReference>
<dbReference type="EMBL" id="CAHS01000013">
    <property type="protein sequence ID" value="CCG86439.1"/>
    <property type="molecule type" value="Genomic_DNA"/>
</dbReference>
<evidence type="ECO:0000313" key="6">
    <source>
        <dbReference type="EMBL" id="CCG86439.1"/>
    </source>
</evidence>
<feature type="domain" description="ABC transporter" evidence="5">
    <location>
        <begin position="2"/>
        <end position="229"/>
    </location>
</feature>
<dbReference type="PANTHER" id="PTHR42734:SF5">
    <property type="entry name" value="IRON TRANSPORT SYSTEM ATP-BINDING PROTEIN HI_0361-RELATED"/>
    <property type="match status" value="1"/>
</dbReference>
<evidence type="ECO:0000313" key="7">
    <source>
        <dbReference type="Proteomes" id="UP000018217"/>
    </source>
</evidence>
<dbReference type="Proteomes" id="UP000018217">
    <property type="component" value="Unassembled WGS sequence"/>
</dbReference>
<dbReference type="AlphaFoldDB" id="V5Z639"/>
<dbReference type="EC" id="3.6.3.25" evidence="6"/>
<dbReference type="Gene3D" id="3.40.50.300">
    <property type="entry name" value="P-loop containing nucleotide triphosphate hydrolases"/>
    <property type="match status" value="1"/>
</dbReference>
<dbReference type="SMART" id="SM00382">
    <property type="entry name" value="AAA"/>
    <property type="match status" value="1"/>
</dbReference>
<dbReference type="InterPro" id="IPR027417">
    <property type="entry name" value="P-loop_NTPase"/>
</dbReference>
<dbReference type="InterPro" id="IPR050153">
    <property type="entry name" value="Metal_Ion_Import_ABC"/>
</dbReference>
<dbReference type="GO" id="GO:0005524">
    <property type="term" value="F:ATP binding"/>
    <property type="evidence" value="ECO:0007669"/>
    <property type="project" value="UniProtKB-KW"/>
</dbReference>
<dbReference type="OrthoDB" id="9806726at2"/>
<comment type="similarity">
    <text evidence="1">Belongs to the ABC transporter superfamily. Drug exporter-2 (TC 3.A.1.117) family.</text>
</comment>
<accession>V5Z639</accession>
<sequence>MMVLNQLVVGYQQRGVTPPLTGEFSRGSMTALIGSNGCGKSTLLKTICGILPPVSGSIGLSVPSPSIGWLPQHAEIEKNFPVTVFDLVAMGFWRRCGWLRGLSRQQRLQVMSALERVNMLSFATSAPGTLSGGQLQRVLFARMLVQEAELLLLDEPFTGVDSDTIELLLALLAERQHAGNTLIVVLHDMARVARHFPQVLHMTQQCGEWYCPVHGVSASDLTRGAEVGI</sequence>
<dbReference type="RefSeq" id="WP_023654249.1">
    <property type="nucleotide sequence ID" value="NZ_CAHS01000013.1"/>
</dbReference>
<keyword evidence="6" id="KW-0378">Hydrolase</keyword>
<dbReference type="PROSITE" id="PS50893">
    <property type="entry name" value="ABC_TRANSPORTER_2"/>
    <property type="match status" value="1"/>
</dbReference>
<organism evidence="6 7">
    <name type="scientific">Erwinia piriflorinigrans CFBP 5888</name>
    <dbReference type="NCBI Taxonomy" id="1161919"/>
    <lineage>
        <taxon>Bacteria</taxon>
        <taxon>Pseudomonadati</taxon>
        <taxon>Pseudomonadota</taxon>
        <taxon>Gammaproteobacteria</taxon>
        <taxon>Enterobacterales</taxon>
        <taxon>Erwiniaceae</taxon>
        <taxon>Erwinia</taxon>
    </lineage>
</organism>
<reference evidence="6 7" key="1">
    <citation type="journal article" date="2013" name="Syst. Appl. Microbiol.">
        <title>Phylogenetic position and virulence apparatus of the pear flower necrosis pathogen Erwinia piriflorinigrans CFBP 5888T as assessed by comparative genomics.</title>
        <authorList>
            <person name="Smits T.H."/>
            <person name="Rezzonico F."/>
            <person name="Lopez M.M."/>
            <person name="Blom J."/>
            <person name="Goesmann A."/>
            <person name="Frey J.E."/>
            <person name="Duffy B."/>
        </authorList>
    </citation>
    <scope>NUCLEOTIDE SEQUENCE [LARGE SCALE GENOMIC DNA]</scope>
    <source>
        <strain evidence="7">CFBP5888</strain>
    </source>
</reference>
<dbReference type="STRING" id="1161919.EPIR_1074"/>
<dbReference type="InterPro" id="IPR003439">
    <property type="entry name" value="ABC_transporter-like_ATP-bd"/>
</dbReference>
<proteinExistence type="inferred from homology"/>
<keyword evidence="2" id="KW-0813">Transport</keyword>
<dbReference type="Pfam" id="PF00005">
    <property type="entry name" value="ABC_tran"/>
    <property type="match status" value="1"/>
</dbReference>
<evidence type="ECO:0000256" key="2">
    <source>
        <dbReference type="ARBA" id="ARBA00022448"/>
    </source>
</evidence>
<gene>
    <name evidence="6" type="primary">mntB</name>
    <name evidence="6" type="ORF">EPIR_1074</name>
</gene>
<dbReference type="InterPro" id="IPR003593">
    <property type="entry name" value="AAA+_ATPase"/>
</dbReference>
<evidence type="ECO:0000259" key="5">
    <source>
        <dbReference type="PROSITE" id="PS50893"/>
    </source>
</evidence>
<dbReference type="PANTHER" id="PTHR42734">
    <property type="entry name" value="METAL TRANSPORT SYSTEM ATP-BINDING PROTEIN TM_0124-RELATED"/>
    <property type="match status" value="1"/>
</dbReference>
<dbReference type="PROSITE" id="PS00211">
    <property type="entry name" value="ABC_TRANSPORTER_1"/>
    <property type="match status" value="1"/>
</dbReference>
<comment type="caution">
    <text evidence="6">The sequence shown here is derived from an EMBL/GenBank/DDBJ whole genome shotgun (WGS) entry which is preliminary data.</text>
</comment>
<evidence type="ECO:0000256" key="3">
    <source>
        <dbReference type="ARBA" id="ARBA00022741"/>
    </source>
</evidence>